<accession>A0A0P7Z4R2</accession>
<evidence type="ECO:0000313" key="2">
    <source>
        <dbReference type="Proteomes" id="UP000050416"/>
    </source>
</evidence>
<dbReference type="AlphaFoldDB" id="A0A0P7Z4R2"/>
<gene>
    <name evidence="1" type="ORF">HLUCCX14_16990</name>
</gene>
<organism evidence="1 2">
    <name type="scientific">Marinobacter excellens HL-55</name>
    <dbReference type="NCBI Taxonomy" id="1305731"/>
    <lineage>
        <taxon>Bacteria</taxon>
        <taxon>Pseudomonadati</taxon>
        <taxon>Pseudomonadota</taxon>
        <taxon>Gammaproteobacteria</taxon>
        <taxon>Pseudomonadales</taxon>
        <taxon>Marinobacteraceae</taxon>
        <taxon>Marinobacter</taxon>
    </lineage>
</organism>
<dbReference type="Proteomes" id="UP000050416">
    <property type="component" value="Unassembled WGS sequence"/>
</dbReference>
<dbReference type="PATRIC" id="fig|1305731.5.peg.2361"/>
<name>A0A0P7Z4R2_9GAMM</name>
<protein>
    <submittedName>
        <fullName evidence="1">Uncharacterized protein</fullName>
    </submittedName>
</protein>
<sequence length="67" mass="8100">MIPQTYEEWQHCITVICNQPMTRGYIEQRIKALNTPSDHMTAKFVQLYGEQQRARTLEWFERARNEL</sequence>
<dbReference type="STRING" id="1305731.GCA_000934705_00171"/>
<reference evidence="1 2" key="1">
    <citation type="submission" date="2015-09" db="EMBL/GenBank/DDBJ databases">
        <title>Identification and resolution of microdiversity through metagenomic sequencing of parallel consortia.</title>
        <authorList>
            <person name="Nelson W.C."/>
            <person name="Romine M.F."/>
            <person name="Lindemann S.R."/>
        </authorList>
    </citation>
    <scope>NUCLEOTIDE SEQUENCE [LARGE SCALE GENOMIC DNA]</scope>
    <source>
        <strain evidence="1">HL-55</strain>
    </source>
</reference>
<comment type="caution">
    <text evidence="1">The sequence shown here is derived from an EMBL/GenBank/DDBJ whole genome shotgun (WGS) entry which is preliminary data.</text>
</comment>
<dbReference type="OrthoDB" id="285538at2"/>
<dbReference type="EMBL" id="LJZQ01000041">
    <property type="protein sequence ID" value="KPQ26863.1"/>
    <property type="molecule type" value="Genomic_DNA"/>
</dbReference>
<evidence type="ECO:0000313" key="1">
    <source>
        <dbReference type="EMBL" id="KPQ26863.1"/>
    </source>
</evidence>
<proteinExistence type="predicted"/>